<dbReference type="InterPro" id="IPR006084">
    <property type="entry name" value="XPG/Rad2"/>
</dbReference>
<keyword evidence="3" id="KW-0378">Hydrolase</keyword>
<dbReference type="PANTHER" id="PTHR11081">
    <property type="entry name" value="FLAP ENDONUCLEASE FAMILY MEMBER"/>
    <property type="match status" value="1"/>
</dbReference>
<evidence type="ECO:0000256" key="1">
    <source>
        <dbReference type="ARBA" id="ARBA00022553"/>
    </source>
</evidence>
<evidence type="ECO:0000256" key="3">
    <source>
        <dbReference type="ARBA" id="ARBA00022801"/>
    </source>
</evidence>
<name>A0A1E7FEV6_9STRA</name>
<dbReference type="GO" id="GO:0017108">
    <property type="term" value="F:5'-flap endonuclease activity"/>
    <property type="evidence" value="ECO:0007669"/>
    <property type="project" value="TreeGrafter"/>
</dbReference>
<dbReference type="OrthoDB" id="44928at2759"/>
<evidence type="ECO:0000256" key="4">
    <source>
        <dbReference type="ARBA" id="ARBA00023128"/>
    </source>
</evidence>
<feature type="domain" description="XPG N-terminal" evidence="6">
    <location>
        <begin position="19"/>
        <end position="125"/>
    </location>
</feature>
<dbReference type="PANTHER" id="PTHR11081:SF59">
    <property type="entry name" value="FI23547P1"/>
    <property type="match status" value="1"/>
</dbReference>
<dbReference type="Gene3D" id="3.40.50.1010">
    <property type="entry name" value="5'-nuclease"/>
    <property type="match status" value="1"/>
</dbReference>
<evidence type="ECO:0000259" key="5">
    <source>
        <dbReference type="SMART" id="SM00484"/>
    </source>
</evidence>
<dbReference type="InterPro" id="IPR006086">
    <property type="entry name" value="XPG-I_dom"/>
</dbReference>
<dbReference type="Pfam" id="PF18704">
    <property type="entry name" value="Chromo_2"/>
    <property type="match status" value="1"/>
</dbReference>
<dbReference type="AlphaFoldDB" id="A0A1E7FEV6"/>
<sequence length="542" mass="61150">MTVASLWKALDRAGCGRRVGAKELQDNLQLKKKTTPWNVNEMEKQSRSIENHPTLAIDLSIWICEALTSSAMKQNHVVDPSLQLVYCRILKLLNLGIKLVVVIEGKRRIRRGIREDKFRKRRSGAPFWTACQRCEEMLKLLGVIVVRAKAEGEALCALLNQKNIVDGVISNDGDCLLFGAKTIYTHLNIENLEKSNVTRYDASDIRAVVDDDDADEYDETRQKSKEGQDVVKLSRNDLIAFAILTGSDIAGDGLSKIGCRKAIRFIRKCQMDNPLKKSDGDCSPSLEQLISWEETTFCKDDSGKDAYSRPRCGCCGHQGTKTSHKKHGCEGCGTEPGEACFQLSPGGRFRKSLRTKALDMRSTFDPSSTVRAYHEPNENQVPYFLVGQTARTLKMNSPQFEKLLQSSFIIRGHSLQESREFIKKSLSAYLARQELFGQMSGSTNIKGDKTAKLPKNHNRPVPIQVNKLLVRGGKPSCQVKWMVKATMSDSEGNPMDQYEFLTIEEECVIQKCYPKLIQRFQEEEQKLKIQGTAEQEKRRVFL</sequence>
<keyword evidence="2" id="KW-0540">Nuclease</keyword>
<dbReference type="SUPFAM" id="SSF88723">
    <property type="entry name" value="PIN domain-like"/>
    <property type="match status" value="1"/>
</dbReference>
<dbReference type="Pfam" id="PF00752">
    <property type="entry name" value="XPG_N"/>
    <property type="match status" value="1"/>
</dbReference>
<dbReference type="Proteomes" id="UP000095751">
    <property type="component" value="Unassembled WGS sequence"/>
</dbReference>
<dbReference type="InParanoid" id="A0A1E7FEV6"/>
<dbReference type="SUPFAM" id="SSF47807">
    <property type="entry name" value="5' to 3' exonuclease, C-terminal subdomain"/>
    <property type="match status" value="1"/>
</dbReference>
<gene>
    <name evidence="7" type="primary">GEN-1</name>
    <name evidence="7" type="ORF">FRACYDRAFT_136790</name>
</gene>
<dbReference type="EMBL" id="KV784358">
    <property type="protein sequence ID" value="OEU16701.1"/>
    <property type="molecule type" value="Genomic_DNA"/>
</dbReference>
<dbReference type="SMART" id="SM00484">
    <property type="entry name" value="XPGI"/>
    <property type="match status" value="1"/>
</dbReference>
<organism evidence="7 8">
    <name type="scientific">Fragilariopsis cylindrus CCMP1102</name>
    <dbReference type="NCBI Taxonomy" id="635003"/>
    <lineage>
        <taxon>Eukaryota</taxon>
        <taxon>Sar</taxon>
        <taxon>Stramenopiles</taxon>
        <taxon>Ochrophyta</taxon>
        <taxon>Bacillariophyta</taxon>
        <taxon>Bacillariophyceae</taxon>
        <taxon>Bacillariophycidae</taxon>
        <taxon>Bacillariales</taxon>
        <taxon>Bacillariaceae</taxon>
        <taxon>Fragilariopsis</taxon>
    </lineage>
</organism>
<dbReference type="SMART" id="SM00485">
    <property type="entry name" value="XPGN"/>
    <property type="match status" value="1"/>
</dbReference>
<evidence type="ECO:0000313" key="7">
    <source>
        <dbReference type="EMBL" id="OEU16701.1"/>
    </source>
</evidence>
<dbReference type="InterPro" id="IPR036279">
    <property type="entry name" value="5-3_exonuclease_C_sf"/>
</dbReference>
<feature type="non-terminal residue" evidence="7">
    <location>
        <position position="542"/>
    </location>
</feature>
<accession>A0A1E7FEV6</accession>
<dbReference type="PRINTS" id="PR00853">
    <property type="entry name" value="XPGRADSUPER"/>
</dbReference>
<dbReference type="InterPro" id="IPR041012">
    <property type="entry name" value="GEN_chromo"/>
</dbReference>
<feature type="domain" description="XPG-I" evidence="5">
    <location>
        <begin position="139"/>
        <end position="211"/>
    </location>
</feature>
<protein>
    <submittedName>
        <fullName evidence="7">PIN domain-like protein</fullName>
    </submittedName>
</protein>
<keyword evidence="8" id="KW-1185">Reference proteome</keyword>
<dbReference type="InterPro" id="IPR006085">
    <property type="entry name" value="XPG_DNA_repair_N"/>
</dbReference>
<evidence type="ECO:0000256" key="2">
    <source>
        <dbReference type="ARBA" id="ARBA00022722"/>
    </source>
</evidence>
<reference evidence="7 8" key="1">
    <citation type="submission" date="2016-09" db="EMBL/GenBank/DDBJ databases">
        <title>Extensive genetic diversity and differential bi-allelic expression allows diatom success in the polar Southern Ocean.</title>
        <authorList>
            <consortium name="DOE Joint Genome Institute"/>
            <person name="Mock T."/>
            <person name="Otillar R.P."/>
            <person name="Strauss J."/>
            <person name="Dupont C."/>
            <person name="Frickenhaus S."/>
            <person name="Maumus F."/>
            <person name="Mcmullan M."/>
            <person name="Sanges R."/>
            <person name="Schmutz J."/>
            <person name="Toseland A."/>
            <person name="Valas R."/>
            <person name="Veluchamy A."/>
            <person name="Ward B.J."/>
            <person name="Allen A."/>
            <person name="Barry K."/>
            <person name="Falciatore A."/>
            <person name="Ferrante M."/>
            <person name="Fortunato A.E."/>
            <person name="Gloeckner G."/>
            <person name="Gruber A."/>
            <person name="Hipkin R."/>
            <person name="Janech M."/>
            <person name="Kroth P."/>
            <person name="Leese F."/>
            <person name="Lindquist E."/>
            <person name="Lyon B.R."/>
            <person name="Martin J."/>
            <person name="Mayer C."/>
            <person name="Parker M."/>
            <person name="Quesneville H."/>
            <person name="Raymond J."/>
            <person name="Uhlig C."/>
            <person name="Valentin K.U."/>
            <person name="Worden A.Z."/>
            <person name="Armbrust E.V."/>
            <person name="Bowler C."/>
            <person name="Green B."/>
            <person name="Moulton V."/>
            <person name="Van Oosterhout C."/>
            <person name="Grigoriev I."/>
        </authorList>
    </citation>
    <scope>NUCLEOTIDE SEQUENCE [LARGE SCALE GENOMIC DNA]</scope>
    <source>
        <strain evidence="7 8">CCMP1102</strain>
    </source>
</reference>
<keyword evidence="1" id="KW-0597">Phosphoprotein</keyword>
<dbReference type="Pfam" id="PF00867">
    <property type="entry name" value="XPG_I"/>
    <property type="match status" value="1"/>
</dbReference>
<keyword evidence="4" id="KW-0496">Mitochondrion</keyword>
<dbReference type="InterPro" id="IPR029060">
    <property type="entry name" value="PIN-like_dom_sf"/>
</dbReference>
<evidence type="ECO:0000313" key="8">
    <source>
        <dbReference type="Proteomes" id="UP000095751"/>
    </source>
</evidence>
<evidence type="ECO:0000259" key="6">
    <source>
        <dbReference type="SMART" id="SM00485"/>
    </source>
</evidence>
<dbReference type="Gene3D" id="1.10.150.20">
    <property type="entry name" value="5' to 3' exonuclease, C-terminal subdomain"/>
    <property type="match status" value="1"/>
</dbReference>
<dbReference type="KEGG" id="fcy:FRACYDRAFT_136790"/>
<proteinExistence type="predicted"/>